<organism evidence="2 3">
    <name type="scientific">Cedecea neteri</name>
    <dbReference type="NCBI Taxonomy" id="158822"/>
    <lineage>
        <taxon>Bacteria</taxon>
        <taxon>Pseudomonadati</taxon>
        <taxon>Pseudomonadota</taxon>
        <taxon>Gammaproteobacteria</taxon>
        <taxon>Enterobacterales</taxon>
        <taxon>Enterobacteriaceae</taxon>
        <taxon>Cedecea</taxon>
    </lineage>
</organism>
<dbReference type="AlphaFoldDB" id="A0A291DYX6"/>
<feature type="transmembrane region" description="Helical" evidence="1">
    <location>
        <begin position="37"/>
        <end position="55"/>
    </location>
</feature>
<name>A0A291DYX6_9ENTR</name>
<evidence type="ECO:0000313" key="2">
    <source>
        <dbReference type="EMBL" id="ATF93007.1"/>
    </source>
</evidence>
<accession>A0A291DYX6</accession>
<keyword evidence="1" id="KW-0812">Transmembrane</keyword>
<reference evidence="2 3" key="1">
    <citation type="submission" date="2017-09" db="EMBL/GenBank/DDBJ databases">
        <title>FDA dAtabase for Regulatory Grade micrObial Sequences (FDA-ARGOS): Supporting development and validation of Infectious Disease Dx tests.</title>
        <authorList>
            <person name="Minogue T."/>
            <person name="Wolcott M."/>
            <person name="Wasieloski L."/>
            <person name="Aguilar W."/>
            <person name="Moore D."/>
            <person name="Tallon L."/>
            <person name="Sadzewicz L."/>
            <person name="Ott S."/>
            <person name="Zhao X."/>
            <person name="Nagaraj S."/>
            <person name="Vavikolanu K."/>
            <person name="Aluvathingal J."/>
            <person name="Nadendla S."/>
            <person name="Sichtig H."/>
        </authorList>
    </citation>
    <scope>NUCLEOTIDE SEQUENCE [LARGE SCALE GENOMIC DNA]</scope>
    <source>
        <strain evidence="2 3">FDAARGOS_392</strain>
    </source>
</reference>
<gene>
    <name evidence="2" type="ORF">CO704_13270</name>
</gene>
<keyword evidence="1" id="KW-1133">Transmembrane helix</keyword>
<dbReference type="EMBL" id="CP023525">
    <property type="protein sequence ID" value="ATF93007.1"/>
    <property type="molecule type" value="Genomic_DNA"/>
</dbReference>
<proteinExistence type="predicted"/>
<evidence type="ECO:0000313" key="3">
    <source>
        <dbReference type="Proteomes" id="UP000217979"/>
    </source>
</evidence>
<sequence length="220" mass="23878">MCQRNQAFMFDACTQNLPRTITLYITNHRGFTMNKKIATFCLLAAGAAFTSGVFAEPKFIDEDVFSIDVTPTVIKTSTLAMNVTNEFTSDGDIGPNQRLFTLNVSTTPETSVVVAAENPTNDYRGTQLRPDGWVASKNLNGGGSGISGYISDEYKGKLTTSPEYFPENALNVPGNSAAILLKGTESYTIDVTTDSTYGTDGKHNPPGEYIFNFIAQAYTE</sequence>
<evidence type="ECO:0000256" key="1">
    <source>
        <dbReference type="SAM" id="Phobius"/>
    </source>
</evidence>
<dbReference type="Proteomes" id="UP000217979">
    <property type="component" value="Chromosome"/>
</dbReference>
<protein>
    <submittedName>
        <fullName evidence="2">Uncharacterized protein</fullName>
    </submittedName>
</protein>
<keyword evidence="1" id="KW-0472">Membrane</keyword>